<evidence type="ECO:0008006" key="3">
    <source>
        <dbReference type="Google" id="ProtNLM"/>
    </source>
</evidence>
<dbReference type="EMBL" id="UINC01205941">
    <property type="protein sequence ID" value="SVE27339.1"/>
    <property type="molecule type" value="Genomic_DNA"/>
</dbReference>
<dbReference type="PROSITE" id="PS00061">
    <property type="entry name" value="ADH_SHORT"/>
    <property type="match status" value="1"/>
</dbReference>
<dbReference type="PRINTS" id="PR00080">
    <property type="entry name" value="SDRFAMILY"/>
</dbReference>
<accession>A0A383C5J8</accession>
<dbReference type="InterPro" id="IPR002347">
    <property type="entry name" value="SDR_fam"/>
</dbReference>
<dbReference type="PANTHER" id="PTHR42879">
    <property type="entry name" value="3-OXOACYL-(ACYL-CARRIER-PROTEIN) REDUCTASE"/>
    <property type="match status" value="1"/>
</dbReference>
<feature type="non-terminal residue" evidence="2">
    <location>
        <position position="224"/>
    </location>
</feature>
<dbReference type="AlphaFoldDB" id="A0A383C5J8"/>
<dbReference type="CDD" id="cd05233">
    <property type="entry name" value="SDR_c"/>
    <property type="match status" value="1"/>
</dbReference>
<evidence type="ECO:0000313" key="2">
    <source>
        <dbReference type="EMBL" id="SVE27339.1"/>
    </source>
</evidence>
<dbReference type="InterPro" id="IPR036291">
    <property type="entry name" value="NAD(P)-bd_dom_sf"/>
</dbReference>
<dbReference type="InterPro" id="IPR020904">
    <property type="entry name" value="Sc_DH/Rdtase_CS"/>
</dbReference>
<dbReference type="InterPro" id="IPR050259">
    <property type="entry name" value="SDR"/>
</dbReference>
<dbReference type="PRINTS" id="PR00081">
    <property type="entry name" value="GDHRDH"/>
</dbReference>
<dbReference type="Pfam" id="PF00106">
    <property type="entry name" value="adh_short"/>
    <property type="match status" value="1"/>
</dbReference>
<sequence length="224" mass="23778">MASLTQVWVWRESIVSGVREQILTDSDGRNQTRIENMTLSRLSRSIDGKVAIVTGAASGMGRATAHLFGDEGASVALLDIDSEKLDSVVSEMHEAGYNARGWLLDLSDRGAIQGVVDEIAEHFGGIDILINNAGISIPVAVDSDDYGAAWDKVVAVLLTAQIMMIRAALPHLREAECGRIVNIASTEGLGATRYGSPYTAAKTGVIGLTRSLAVELGREAITVN</sequence>
<dbReference type="PANTHER" id="PTHR42879:SF2">
    <property type="entry name" value="3-OXOACYL-[ACYL-CARRIER-PROTEIN] REDUCTASE FABG"/>
    <property type="match status" value="1"/>
</dbReference>
<dbReference type="GO" id="GO:0032787">
    <property type="term" value="P:monocarboxylic acid metabolic process"/>
    <property type="evidence" value="ECO:0007669"/>
    <property type="project" value="UniProtKB-ARBA"/>
</dbReference>
<dbReference type="Gene3D" id="3.40.50.720">
    <property type="entry name" value="NAD(P)-binding Rossmann-like Domain"/>
    <property type="match status" value="1"/>
</dbReference>
<evidence type="ECO:0000256" key="1">
    <source>
        <dbReference type="ARBA" id="ARBA00006484"/>
    </source>
</evidence>
<reference evidence="2" key="1">
    <citation type="submission" date="2018-05" db="EMBL/GenBank/DDBJ databases">
        <authorList>
            <person name="Lanie J.A."/>
            <person name="Ng W.-L."/>
            <person name="Kazmierczak K.M."/>
            <person name="Andrzejewski T.M."/>
            <person name="Davidsen T.M."/>
            <person name="Wayne K.J."/>
            <person name="Tettelin H."/>
            <person name="Glass J.I."/>
            <person name="Rusch D."/>
            <person name="Podicherti R."/>
            <person name="Tsui H.-C.T."/>
            <person name="Winkler M.E."/>
        </authorList>
    </citation>
    <scope>NUCLEOTIDE SEQUENCE</scope>
</reference>
<dbReference type="SUPFAM" id="SSF51735">
    <property type="entry name" value="NAD(P)-binding Rossmann-fold domains"/>
    <property type="match status" value="1"/>
</dbReference>
<comment type="similarity">
    <text evidence="1">Belongs to the short-chain dehydrogenases/reductases (SDR) family.</text>
</comment>
<name>A0A383C5J8_9ZZZZ</name>
<proteinExistence type="inferred from homology"/>
<gene>
    <name evidence="2" type="ORF">METZ01_LOCUS480193</name>
</gene>
<organism evidence="2">
    <name type="scientific">marine metagenome</name>
    <dbReference type="NCBI Taxonomy" id="408172"/>
    <lineage>
        <taxon>unclassified sequences</taxon>
        <taxon>metagenomes</taxon>
        <taxon>ecological metagenomes</taxon>
    </lineage>
</organism>
<protein>
    <recommendedName>
        <fullName evidence="3">3-oxoacyl-ACP reductase</fullName>
    </recommendedName>
</protein>